<evidence type="ECO:0000256" key="3">
    <source>
        <dbReference type="ARBA" id="ARBA00022543"/>
    </source>
</evidence>
<evidence type="ECO:0000256" key="12">
    <source>
        <dbReference type="PROSITE-ProRule" id="PRU00169"/>
    </source>
</evidence>
<dbReference type="SUPFAM" id="SSF55781">
    <property type="entry name" value="GAF domain-like"/>
    <property type="match status" value="2"/>
</dbReference>
<reference evidence="15 16" key="1">
    <citation type="submission" date="2017-11" db="EMBL/GenBank/DDBJ databases">
        <title>Genomic Encyclopedia of Type Strains, Phase III (KMG-III): the genomes of soil and plant-associated and newly described type strains.</title>
        <authorList>
            <person name="Whitman W."/>
        </authorList>
    </citation>
    <scope>NUCLEOTIDE SEQUENCE [LARGE SCALE GENOMIC DNA]</scope>
    <source>
        <strain evidence="15 16">CGMCC 1.12274</strain>
    </source>
</reference>
<dbReference type="InterPro" id="IPR001294">
    <property type="entry name" value="Phytochrome"/>
</dbReference>
<protein>
    <recommendedName>
        <fullName evidence="2">histidine kinase</fullName>
        <ecNumber evidence="2">2.7.13.3</ecNumber>
    </recommendedName>
</protein>
<dbReference type="InterPro" id="IPR016132">
    <property type="entry name" value="Phyto_chromo_attachment"/>
</dbReference>
<dbReference type="SMART" id="SM00911">
    <property type="entry name" value="HWE_HK"/>
    <property type="match status" value="1"/>
</dbReference>
<evidence type="ECO:0000256" key="4">
    <source>
        <dbReference type="ARBA" id="ARBA00022553"/>
    </source>
</evidence>
<dbReference type="Gene3D" id="3.30.565.10">
    <property type="entry name" value="Histidine kinase-like ATPase, C-terminal domain"/>
    <property type="match status" value="1"/>
</dbReference>
<dbReference type="GO" id="GO:0006355">
    <property type="term" value="P:regulation of DNA-templated transcription"/>
    <property type="evidence" value="ECO:0007669"/>
    <property type="project" value="InterPro"/>
</dbReference>
<dbReference type="InterPro" id="IPR009219">
    <property type="entry name" value="Bactrphtchr_CheY"/>
</dbReference>
<dbReference type="PIRSF" id="PIRSF036397">
    <property type="entry name" value="Bactrphtchrm_rec"/>
    <property type="match status" value="1"/>
</dbReference>
<keyword evidence="7" id="KW-0547">Nucleotide-binding</keyword>
<keyword evidence="9" id="KW-0067">ATP-binding</keyword>
<evidence type="ECO:0000256" key="10">
    <source>
        <dbReference type="ARBA" id="ARBA00022991"/>
    </source>
</evidence>
<feature type="modified residue" description="4-aspartylphosphate" evidence="12">
    <location>
        <position position="790"/>
    </location>
</feature>
<dbReference type="InterPro" id="IPR013654">
    <property type="entry name" value="PAS_2"/>
</dbReference>
<dbReference type="SUPFAM" id="SSF52172">
    <property type="entry name" value="CheY-like"/>
    <property type="match status" value="1"/>
</dbReference>
<evidence type="ECO:0000256" key="7">
    <source>
        <dbReference type="ARBA" id="ARBA00022741"/>
    </source>
</evidence>
<keyword evidence="8 15" id="KW-0418">Kinase</keyword>
<dbReference type="Pfam" id="PF01590">
    <property type="entry name" value="GAF"/>
    <property type="match status" value="1"/>
</dbReference>
<evidence type="ECO:0000256" key="2">
    <source>
        <dbReference type="ARBA" id="ARBA00012438"/>
    </source>
</evidence>
<dbReference type="SMART" id="SM00448">
    <property type="entry name" value="REC"/>
    <property type="match status" value="1"/>
</dbReference>
<dbReference type="EC" id="2.7.13.3" evidence="2"/>
<dbReference type="SMART" id="SM00065">
    <property type="entry name" value="GAF"/>
    <property type="match status" value="1"/>
</dbReference>
<dbReference type="Proteomes" id="UP000232587">
    <property type="component" value="Unassembled WGS sequence"/>
</dbReference>
<dbReference type="GO" id="GO:0000160">
    <property type="term" value="P:phosphorelay signal transduction system"/>
    <property type="evidence" value="ECO:0007669"/>
    <property type="project" value="InterPro"/>
</dbReference>
<keyword evidence="16" id="KW-1185">Reference proteome</keyword>
<dbReference type="InterPro" id="IPR011006">
    <property type="entry name" value="CheY-like_superfamily"/>
</dbReference>
<evidence type="ECO:0000313" key="16">
    <source>
        <dbReference type="Proteomes" id="UP000232587"/>
    </source>
</evidence>
<dbReference type="InterPro" id="IPR043150">
    <property type="entry name" value="Phytochrome_PHY_sf"/>
</dbReference>
<keyword evidence="3" id="KW-0600">Photoreceptor protein</keyword>
<dbReference type="Pfam" id="PF08446">
    <property type="entry name" value="PAS_2"/>
    <property type="match status" value="1"/>
</dbReference>
<dbReference type="PROSITE" id="PS50110">
    <property type="entry name" value="RESPONSE_REGULATORY"/>
    <property type="match status" value="1"/>
</dbReference>
<dbReference type="EMBL" id="PHUF01000003">
    <property type="protein sequence ID" value="PKB19283.1"/>
    <property type="molecule type" value="Genomic_DNA"/>
</dbReference>
<feature type="domain" description="Phytochrome chromophore attachment site" evidence="13">
    <location>
        <begin position="146"/>
        <end position="303"/>
    </location>
</feature>
<dbReference type="Gene3D" id="3.30.450.270">
    <property type="match status" value="1"/>
</dbReference>
<dbReference type="PANTHER" id="PTHR41523">
    <property type="entry name" value="TWO-COMPONENT SYSTEM SENSOR PROTEIN"/>
    <property type="match status" value="1"/>
</dbReference>
<dbReference type="Pfam" id="PF07536">
    <property type="entry name" value="HWE_HK"/>
    <property type="match status" value="1"/>
</dbReference>
<evidence type="ECO:0000256" key="11">
    <source>
        <dbReference type="ARBA" id="ARBA00023170"/>
    </source>
</evidence>
<dbReference type="PROSITE" id="PS50046">
    <property type="entry name" value="PHYTOCHROME_2"/>
    <property type="match status" value="1"/>
</dbReference>
<dbReference type="OrthoDB" id="9760752at2"/>
<proteinExistence type="predicted"/>
<dbReference type="GO" id="GO:0004673">
    <property type="term" value="F:protein histidine kinase activity"/>
    <property type="evidence" value="ECO:0007669"/>
    <property type="project" value="UniProtKB-EC"/>
</dbReference>
<dbReference type="SUPFAM" id="SSF55785">
    <property type="entry name" value="PYP-like sensor domain (PAS domain)"/>
    <property type="match status" value="1"/>
</dbReference>
<keyword evidence="5" id="KW-0716">Sensory transduction</keyword>
<comment type="caution">
    <text evidence="15">The sequence shown here is derived from an EMBL/GenBank/DDBJ whole genome shotgun (WGS) entry which is preliminary data.</text>
</comment>
<dbReference type="AlphaFoldDB" id="A0A2N0HK03"/>
<dbReference type="GO" id="GO:0009881">
    <property type="term" value="F:photoreceptor activity"/>
    <property type="evidence" value="ECO:0007669"/>
    <property type="project" value="UniProtKB-KW"/>
</dbReference>
<keyword evidence="6" id="KW-0808">Transferase</keyword>
<evidence type="ECO:0000259" key="14">
    <source>
        <dbReference type="PROSITE" id="PS50110"/>
    </source>
</evidence>
<evidence type="ECO:0000256" key="6">
    <source>
        <dbReference type="ARBA" id="ARBA00022679"/>
    </source>
</evidence>
<name>A0A2N0HK03_9SPHN</name>
<evidence type="ECO:0000256" key="9">
    <source>
        <dbReference type="ARBA" id="ARBA00022840"/>
    </source>
</evidence>
<dbReference type="RefSeq" id="WP_100866772.1">
    <property type="nucleotide sequence ID" value="NZ_PHUF01000003.1"/>
</dbReference>
<evidence type="ECO:0000313" key="15">
    <source>
        <dbReference type="EMBL" id="PKB19283.1"/>
    </source>
</evidence>
<dbReference type="GO" id="GO:0009584">
    <property type="term" value="P:detection of visible light"/>
    <property type="evidence" value="ECO:0007669"/>
    <property type="project" value="InterPro"/>
</dbReference>
<evidence type="ECO:0000259" key="13">
    <source>
        <dbReference type="PROSITE" id="PS50046"/>
    </source>
</evidence>
<keyword evidence="10" id="KW-0157">Chromophore</keyword>
<dbReference type="GO" id="GO:0005524">
    <property type="term" value="F:ATP binding"/>
    <property type="evidence" value="ECO:0007669"/>
    <property type="project" value="UniProtKB-KW"/>
</dbReference>
<dbReference type="Gene3D" id="3.40.50.2300">
    <property type="match status" value="1"/>
</dbReference>
<dbReference type="InterPro" id="IPR036890">
    <property type="entry name" value="HATPase_C_sf"/>
</dbReference>
<organism evidence="15 16">
    <name type="scientific">Novosphingobium kunmingense</name>
    <dbReference type="NCBI Taxonomy" id="1211806"/>
    <lineage>
        <taxon>Bacteria</taxon>
        <taxon>Pseudomonadati</taxon>
        <taxon>Pseudomonadota</taxon>
        <taxon>Alphaproteobacteria</taxon>
        <taxon>Sphingomonadales</taxon>
        <taxon>Sphingomonadaceae</taxon>
        <taxon>Novosphingobium</taxon>
    </lineage>
</organism>
<evidence type="ECO:0000256" key="8">
    <source>
        <dbReference type="ARBA" id="ARBA00022777"/>
    </source>
</evidence>
<gene>
    <name evidence="15" type="ORF">B0I00_1514</name>
</gene>
<dbReference type="Gene3D" id="3.30.450.40">
    <property type="match status" value="1"/>
</dbReference>
<dbReference type="InterPro" id="IPR035965">
    <property type="entry name" value="PAS-like_dom_sf"/>
</dbReference>
<feature type="domain" description="Response regulatory" evidence="14">
    <location>
        <begin position="740"/>
        <end position="851"/>
    </location>
</feature>
<keyword evidence="11" id="KW-0675">Receptor</keyword>
<dbReference type="PRINTS" id="PR01033">
    <property type="entry name" value="PHYTOCHROME"/>
</dbReference>
<dbReference type="InterPro" id="IPR029016">
    <property type="entry name" value="GAF-like_dom_sf"/>
</dbReference>
<dbReference type="Gene3D" id="3.30.450.20">
    <property type="entry name" value="PAS domain"/>
    <property type="match status" value="1"/>
</dbReference>
<dbReference type="InterPro" id="IPR013515">
    <property type="entry name" value="Phytochrome_cen-reg"/>
</dbReference>
<evidence type="ECO:0000256" key="5">
    <source>
        <dbReference type="ARBA" id="ARBA00022606"/>
    </source>
</evidence>
<sequence>MNEVQPFRVDLTNCDREPIHLLGAIQPLGLLIAFTNDWQVARVSANFADFSGMEPHQALGIPLKRLLEPQTVERIGSLISFLSQTDSVERLFSARLLRGRNELYDCTIHRSGPLIVLEAEPANEVSGGDTSNVVRAMLSRLTDGENDAAFFGEAARIVRGVIEFDRVMVYRFARDGSGHVIAESARSDLVSFLDLHYPASDIPQQARALYLRNPFRVIADVGSTPVAILPQLDETGSPLDLSMAALRSVSPIHIEYLKNMGVAASLSISILVDGKLWGLFACHHYSPKCPPLSARVVAELFGQMFGLRLESRERRQSIERSEAARRAGERIIGAVAIDIERLADAEWLGQTLAEIVPCDGVATIIDDDANAWGSVPPRALLPDLVHRLNAMRPGQIFSTDCLAELIPDAASFSPTAAGMLAIPISRRPRDYVMLFRREQARTVTWGGDPTKPVDYGPNGPRLTPRASFDAWLQEVKGHSAPFSDSEIKGADTLRASLVEVVLQLSEATVDERRRAIERQNLLIGELNHRVRNILALIRSIMRQSRGGETDLGAYLHQIEGRIEALARAHDQLTEQRFAAAGLRQLIETEARAYLDAKSERLTVSGPEIGLSPLAYSTLALVVHELVTNSAKYGALSDSGSVEVTYTFDPADSLRIAWTERGGPPVAPPTRRGFGATVIERAMPHDLGGTATISYPPSGVEAILTIPAQYVEQPQGPIATSSAERRAGISGRTATGGVPETVLLVEDSLLIAMDTEDSLLRAGVGEVRLASSVAHAMGELDARRPDFAVLDLNLGTETSLPIARRLMQMGVPFLFATGYGENAMLDPELQEVPIVVKPYNADSLLRGMGLGSIEP</sequence>
<keyword evidence="4 12" id="KW-0597">Phosphoprotein</keyword>
<comment type="catalytic activity">
    <reaction evidence="1">
        <text>ATP + protein L-histidine = ADP + protein N-phospho-L-histidine.</text>
        <dbReference type="EC" id="2.7.13.3"/>
    </reaction>
</comment>
<dbReference type="PANTHER" id="PTHR41523:SF7">
    <property type="entry name" value="HISTIDINE KINASE"/>
    <property type="match status" value="1"/>
</dbReference>
<dbReference type="InterPro" id="IPR003018">
    <property type="entry name" value="GAF"/>
</dbReference>
<dbReference type="InterPro" id="IPR001789">
    <property type="entry name" value="Sig_transdc_resp-reg_receiver"/>
</dbReference>
<dbReference type="Pfam" id="PF00360">
    <property type="entry name" value="PHY"/>
    <property type="match status" value="1"/>
</dbReference>
<evidence type="ECO:0000256" key="1">
    <source>
        <dbReference type="ARBA" id="ARBA00000085"/>
    </source>
</evidence>
<dbReference type="InterPro" id="IPR011102">
    <property type="entry name" value="Sig_transdc_His_kinase_HWE"/>
</dbReference>
<accession>A0A2N0HK03</accession>